<dbReference type="AlphaFoldDB" id="A8RTN2"/>
<reference evidence="1 2" key="2">
    <citation type="submission" date="2007-09" db="EMBL/GenBank/DDBJ databases">
        <title>Draft genome sequence of Clostridium bolteae (ATCC BAA-613).</title>
        <authorList>
            <person name="Sudarsanam P."/>
            <person name="Ley R."/>
            <person name="Guruge J."/>
            <person name="Turnbaugh P.J."/>
            <person name="Mahowald M."/>
            <person name="Liep D."/>
            <person name="Gordon J."/>
        </authorList>
    </citation>
    <scope>NUCLEOTIDE SEQUENCE [LARGE SCALE GENOMIC DNA]</scope>
    <source>
        <strain evidence="2">ATCC BAA-613 / DSM 15670 / CCUG 46953 / JCM 12243 / WAL 16351</strain>
    </source>
</reference>
<dbReference type="PaxDb" id="411902-CLOBOL_03731"/>
<accession>A8RTN2</accession>
<proteinExistence type="predicted"/>
<dbReference type="EMBL" id="ABCC02000033">
    <property type="protein sequence ID" value="EDP15560.1"/>
    <property type="molecule type" value="Genomic_DNA"/>
</dbReference>
<dbReference type="Proteomes" id="UP000005396">
    <property type="component" value="Unassembled WGS sequence"/>
</dbReference>
<name>A8RTN2_ENTBW</name>
<evidence type="ECO:0000313" key="1">
    <source>
        <dbReference type="EMBL" id="EDP15560.1"/>
    </source>
</evidence>
<gene>
    <name evidence="1" type="ORF">CLOBOL_03731</name>
</gene>
<protein>
    <submittedName>
        <fullName evidence="1">Uncharacterized protein</fullName>
    </submittedName>
</protein>
<organism evidence="1 2">
    <name type="scientific">Enterocloster bolteae (strain ATCC BAA-613 / DSM 15670 / CCUG 46953 / JCM 12243 / WAL 16351)</name>
    <name type="common">Clostridium bolteae</name>
    <dbReference type="NCBI Taxonomy" id="411902"/>
    <lineage>
        <taxon>Bacteria</taxon>
        <taxon>Bacillati</taxon>
        <taxon>Bacillota</taxon>
        <taxon>Clostridia</taxon>
        <taxon>Lachnospirales</taxon>
        <taxon>Lachnospiraceae</taxon>
        <taxon>Enterocloster</taxon>
    </lineage>
</organism>
<evidence type="ECO:0000313" key="2">
    <source>
        <dbReference type="Proteomes" id="UP000005396"/>
    </source>
</evidence>
<sequence length="47" mass="5499">MLSHAVRACCILENMRVTAKQSQCDRMYDISKMDKKWNAENCLYKTA</sequence>
<comment type="caution">
    <text evidence="1">The sequence shown here is derived from an EMBL/GenBank/DDBJ whole genome shotgun (WGS) entry which is preliminary data.</text>
</comment>
<dbReference type="HOGENOM" id="CLU_3166385_0_0_9"/>
<reference evidence="1 2" key="1">
    <citation type="submission" date="2007-08" db="EMBL/GenBank/DDBJ databases">
        <authorList>
            <person name="Fulton L."/>
            <person name="Clifton S."/>
            <person name="Fulton B."/>
            <person name="Xu J."/>
            <person name="Minx P."/>
            <person name="Pepin K.H."/>
            <person name="Johnson M."/>
            <person name="Thiruvilangam P."/>
            <person name="Bhonagiri V."/>
            <person name="Nash W.E."/>
            <person name="Mardis E.R."/>
            <person name="Wilson R.K."/>
        </authorList>
    </citation>
    <scope>NUCLEOTIDE SEQUENCE [LARGE SCALE GENOMIC DNA]</scope>
    <source>
        <strain evidence="2">ATCC BAA-613 / DSM 15670 / CCUG 46953 / JCM 12243 / WAL 16351</strain>
    </source>
</reference>